<feature type="compositionally biased region" description="Polar residues" evidence="1">
    <location>
        <begin position="8"/>
        <end position="43"/>
    </location>
</feature>
<proteinExistence type="predicted"/>
<sequence length="95" mass="10073">MTRAWGNGTKNSSDADGWRATTSKVTQTTVVNERSGAQSTTDSAYEDGASRSDPGARSRKRKKQASLSIEDDHSRGGAEATAIGRRKPGCTSRPS</sequence>
<organism evidence="2 3">
    <name type="scientific">Phytophthora infestans</name>
    <name type="common">Potato late blight agent</name>
    <name type="synonym">Botrytis infestans</name>
    <dbReference type="NCBI Taxonomy" id="4787"/>
    <lineage>
        <taxon>Eukaryota</taxon>
        <taxon>Sar</taxon>
        <taxon>Stramenopiles</taxon>
        <taxon>Oomycota</taxon>
        <taxon>Peronosporomycetes</taxon>
        <taxon>Peronosporales</taxon>
        <taxon>Peronosporaceae</taxon>
        <taxon>Phytophthora</taxon>
    </lineage>
</organism>
<accession>A0A8S9TQK7</accession>
<protein>
    <submittedName>
        <fullName evidence="2">Uncharacterized protein</fullName>
    </submittedName>
</protein>
<dbReference type="Proteomes" id="UP000704712">
    <property type="component" value="Unassembled WGS sequence"/>
</dbReference>
<evidence type="ECO:0000313" key="3">
    <source>
        <dbReference type="Proteomes" id="UP000704712"/>
    </source>
</evidence>
<name>A0A8S9TQK7_PHYIN</name>
<feature type="region of interest" description="Disordered" evidence="1">
    <location>
        <begin position="1"/>
        <end position="95"/>
    </location>
</feature>
<dbReference type="EMBL" id="JAACNO010002745">
    <property type="protein sequence ID" value="KAF4131166.1"/>
    <property type="molecule type" value="Genomic_DNA"/>
</dbReference>
<gene>
    <name evidence="2" type="ORF">GN958_ATG19601</name>
</gene>
<reference evidence="2" key="1">
    <citation type="submission" date="2020-03" db="EMBL/GenBank/DDBJ databases">
        <title>Hybrid Assembly of Korean Phytophthora infestans isolates.</title>
        <authorList>
            <person name="Prokchorchik M."/>
            <person name="Lee Y."/>
            <person name="Seo J."/>
            <person name="Cho J.-H."/>
            <person name="Park Y.-E."/>
            <person name="Jang D.-C."/>
            <person name="Im J.-S."/>
            <person name="Choi J.-G."/>
            <person name="Park H.-J."/>
            <person name="Lee G.-B."/>
            <person name="Lee Y.-G."/>
            <person name="Hong S.-Y."/>
            <person name="Cho K."/>
            <person name="Sohn K.H."/>
        </authorList>
    </citation>
    <scope>NUCLEOTIDE SEQUENCE</scope>
    <source>
        <strain evidence="2">KR_2_A2</strain>
    </source>
</reference>
<comment type="caution">
    <text evidence="2">The sequence shown here is derived from an EMBL/GenBank/DDBJ whole genome shotgun (WGS) entry which is preliminary data.</text>
</comment>
<dbReference type="AlphaFoldDB" id="A0A8S9TQK7"/>
<evidence type="ECO:0000256" key="1">
    <source>
        <dbReference type="SAM" id="MobiDB-lite"/>
    </source>
</evidence>
<evidence type="ECO:0000313" key="2">
    <source>
        <dbReference type="EMBL" id="KAF4131166.1"/>
    </source>
</evidence>